<dbReference type="AlphaFoldDB" id="A0A160P7E3"/>
<dbReference type="Proteomes" id="UP000217676">
    <property type="component" value="Chromosome"/>
</dbReference>
<reference evidence="2 3" key="1">
    <citation type="journal article" date="2016" name="Genome Announc.">
        <title>Complete Genome Sequence of Thiostrepton-Producing Streptomyces laurentii ATCC 31255.</title>
        <authorList>
            <person name="Doi K."/>
            <person name="Fujino Y."/>
            <person name="Nagayoshi Y."/>
            <person name="Ohshima T."/>
            <person name="Ogata S."/>
        </authorList>
    </citation>
    <scope>NUCLEOTIDE SEQUENCE [LARGE SCALE GENOMIC DNA]</scope>
    <source>
        <strain evidence="2 3">ATCC 31255</strain>
    </source>
</reference>
<feature type="region of interest" description="Disordered" evidence="1">
    <location>
        <begin position="31"/>
        <end position="53"/>
    </location>
</feature>
<evidence type="ECO:0000313" key="3">
    <source>
        <dbReference type="Proteomes" id="UP000217676"/>
    </source>
</evidence>
<dbReference type="KEGG" id="slau:SLA_6437"/>
<proteinExistence type="predicted"/>
<sequence length="53" mass="5719">MGIDWENILGASGNGLDDAYDSAVSAVIYSDDPVEDRRPLPVGEEHDDTDGLR</sequence>
<protein>
    <submittedName>
        <fullName evidence="2">Uncharacterized protein</fullName>
    </submittedName>
</protein>
<accession>A0A160P7E3</accession>
<gene>
    <name evidence="2" type="ORF">SLA_6437</name>
</gene>
<organism evidence="2 3">
    <name type="scientific">Streptomyces laurentii</name>
    <dbReference type="NCBI Taxonomy" id="39478"/>
    <lineage>
        <taxon>Bacteria</taxon>
        <taxon>Bacillati</taxon>
        <taxon>Actinomycetota</taxon>
        <taxon>Actinomycetes</taxon>
        <taxon>Kitasatosporales</taxon>
        <taxon>Streptomycetaceae</taxon>
        <taxon>Streptomyces</taxon>
    </lineage>
</organism>
<dbReference type="RefSeq" id="WP_167346444.1">
    <property type="nucleotide sequence ID" value="NZ_JBEYHT010000030.1"/>
</dbReference>
<evidence type="ECO:0000256" key="1">
    <source>
        <dbReference type="SAM" id="MobiDB-lite"/>
    </source>
</evidence>
<keyword evidence="3" id="KW-1185">Reference proteome</keyword>
<dbReference type="EMBL" id="AP017424">
    <property type="protein sequence ID" value="BAU87304.1"/>
    <property type="molecule type" value="Genomic_DNA"/>
</dbReference>
<evidence type="ECO:0000313" key="2">
    <source>
        <dbReference type="EMBL" id="BAU87304.1"/>
    </source>
</evidence>
<name>A0A160P7E3_STRLU</name>